<sequence length="252" mass="27622">MKRVTVFATVVIIIIVIFIAYFLVIKPITSRAEIPYGKFVKVSNKDLAPPGKIIVVEQSWIGCPVGAVASWALYDVLSHYGNLSYYEHYSDPYDKVASNIPGLIFTGFKSNGVVEYQVSYLYNEYLNATPSGVPIPLSKLVQVGEEELQQELPGNVSSVIIKYETEVPVIGYNNASAFIVHPNHLNFAILISGPNGTYIVSTPLISPKILEGYSPSYVMSHLDNFPQIIQAANYINQVILMAAGPLASECVS</sequence>
<reference evidence="2 3" key="1">
    <citation type="submission" date="2014-03" db="EMBL/GenBank/DDBJ databases">
        <title>Draft genome sequence of the novel thermoacidophilic archaea Acidianus copahuensis ALE1 strain, isolated from Copahue volcanic area in Neuquen Argentina.</title>
        <authorList>
            <person name="Urbieta M.S."/>
            <person name="Rascovan N."/>
            <person name="Castro C."/>
            <person name="Revale S."/>
            <person name="Giaveno M.A."/>
            <person name="Vazquez M.P."/>
            <person name="Donati E.R."/>
        </authorList>
    </citation>
    <scope>NUCLEOTIDE SEQUENCE [LARGE SCALE GENOMIC DNA]</scope>
    <source>
        <strain evidence="2 3">ALE1</strain>
    </source>
</reference>
<keyword evidence="3" id="KW-1185">Reference proteome</keyword>
<dbReference type="OrthoDB" id="57485at2157"/>
<keyword evidence="1" id="KW-0472">Membrane</keyword>
<organism evidence="2 3">
    <name type="scientific">Candidatus Acidianus copahuensis</name>
    <dbReference type="NCBI Taxonomy" id="1160895"/>
    <lineage>
        <taxon>Archaea</taxon>
        <taxon>Thermoproteota</taxon>
        <taxon>Thermoprotei</taxon>
        <taxon>Sulfolobales</taxon>
        <taxon>Sulfolobaceae</taxon>
        <taxon>Acidianus</taxon>
    </lineage>
</organism>
<dbReference type="EMBL" id="JFZT01000057">
    <property type="protein sequence ID" value="EZQ02045.1"/>
    <property type="molecule type" value="Genomic_DNA"/>
</dbReference>
<proteinExistence type="predicted"/>
<dbReference type="Pfam" id="PF06053">
    <property type="entry name" value="DUF929"/>
    <property type="match status" value="1"/>
</dbReference>
<keyword evidence="1" id="KW-0812">Transmembrane</keyword>
<evidence type="ECO:0000313" key="3">
    <source>
        <dbReference type="Proteomes" id="UP000024332"/>
    </source>
</evidence>
<evidence type="ECO:0000313" key="2">
    <source>
        <dbReference type="EMBL" id="EZQ02045.1"/>
    </source>
</evidence>
<feature type="transmembrane region" description="Helical" evidence="1">
    <location>
        <begin position="6"/>
        <end position="24"/>
    </location>
</feature>
<dbReference type="InterPro" id="IPR009272">
    <property type="entry name" value="DUF929"/>
</dbReference>
<gene>
    <name evidence="2" type="ORF">CM19_11275</name>
</gene>
<comment type="caution">
    <text evidence="2">The sequence shown here is derived from an EMBL/GenBank/DDBJ whole genome shotgun (WGS) entry which is preliminary data.</text>
</comment>
<accession>A0A031LKM4</accession>
<keyword evidence="1" id="KW-1133">Transmembrane helix</keyword>
<evidence type="ECO:0008006" key="4">
    <source>
        <dbReference type="Google" id="ProtNLM"/>
    </source>
</evidence>
<evidence type="ECO:0000256" key="1">
    <source>
        <dbReference type="SAM" id="Phobius"/>
    </source>
</evidence>
<dbReference type="RefSeq" id="WP_048100427.1">
    <property type="nucleotide sequence ID" value="NZ_JFZT01000057.1"/>
</dbReference>
<dbReference type="AlphaFoldDB" id="A0A031LKM4"/>
<dbReference type="Proteomes" id="UP000024332">
    <property type="component" value="Unassembled WGS sequence"/>
</dbReference>
<protein>
    <recommendedName>
        <fullName evidence="4">DUF929 domain-containing protein</fullName>
    </recommendedName>
</protein>
<name>A0A031LKM4_9CREN</name>